<sequence>MSSDLSTDGKDPSEGLASCSIFNSEIILEFKCSPKATSTEKSHKKSTTMTEQLLRVKPKVYTNRRPKMYYEMEGTTRTSTPETRNELTKKPSAQRAPSERGGPLFTSVIHERNVPKDVNPSTASKITLKPLKLPSSSAGKSSGVDANEMALLYDKYLATKNGNVDKIYDIVSTPEPVAKAAFFSRLRPKTSILNKKKECLNENILTEGANTNHSPAPASAKSTVKKTLFGFFQKKPERKPLQPESVVIVQAESANPFEKNGSSSSEPTIVSADGSNSIVETTPTLDEANTATQNDIDTISVFEVFEQYAGGAFPASNCSPRLPKKKFEINNQAELLQRIEKLQKELSETKDTVKDLTEELDDVYSEKDVAIHKLDMLIQAAKMSDNEEHEKLREIRMYLTDRTEPTLSSITTGGNDLHPPEAYHPFCLCLKPRI</sequence>
<evidence type="ECO:0008006" key="5">
    <source>
        <dbReference type="Google" id="ProtNLM"/>
    </source>
</evidence>
<dbReference type="Proteomes" id="UP001516023">
    <property type="component" value="Unassembled WGS sequence"/>
</dbReference>
<comment type="caution">
    <text evidence="3">The sequence shown here is derived from an EMBL/GenBank/DDBJ whole genome shotgun (WGS) entry which is preliminary data.</text>
</comment>
<feature type="compositionally biased region" description="Basic residues" evidence="2">
    <location>
        <begin position="56"/>
        <end position="67"/>
    </location>
</feature>
<dbReference type="AlphaFoldDB" id="A0ABD3QVU5"/>
<accession>A0ABD3QVU5</accession>
<reference evidence="3 4" key="1">
    <citation type="journal article" date="2020" name="G3 (Bethesda)">
        <title>Improved Reference Genome for Cyclotella cryptica CCMP332, a Model for Cell Wall Morphogenesis, Salinity Adaptation, and Lipid Production in Diatoms (Bacillariophyta).</title>
        <authorList>
            <person name="Roberts W.R."/>
            <person name="Downey K.M."/>
            <person name="Ruck E.C."/>
            <person name="Traller J.C."/>
            <person name="Alverson A.J."/>
        </authorList>
    </citation>
    <scope>NUCLEOTIDE SEQUENCE [LARGE SCALE GENOMIC DNA]</scope>
    <source>
        <strain evidence="3 4">CCMP332</strain>
    </source>
</reference>
<dbReference type="EMBL" id="JABMIG020000011">
    <property type="protein sequence ID" value="KAL3803841.1"/>
    <property type="molecule type" value="Genomic_DNA"/>
</dbReference>
<name>A0ABD3QVU5_9STRA</name>
<evidence type="ECO:0000256" key="1">
    <source>
        <dbReference type="SAM" id="Coils"/>
    </source>
</evidence>
<evidence type="ECO:0000256" key="2">
    <source>
        <dbReference type="SAM" id="MobiDB-lite"/>
    </source>
</evidence>
<evidence type="ECO:0000313" key="4">
    <source>
        <dbReference type="Proteomes" id="UP001516023"/>
    </source>
</evidence>
<keyword evidence="1" id="KW-0175">Coiled coil</keyword>
<proteinExistence type="predicted"/>
<protein>
    <recommendedName>
        <fullName evidence="5">BMERB domain-containing protein</fullName>
    </recommendedName>
</protein>
<keyword evidence="4" id="KW-1185">Reference proteome</keyword>
<gene>
    <name evidence="3" type="ORF">HJC23_004003</name>
</gene>
<feature type="region of interest" description="Disordered" evidence="2">
    <location>
        <begin position="35"/>
        <end position="103"/>
    </location>
</feature>
<feature type="coiled-coil region" evidence="1">
    <location>
        <begin position="325"/>
        <end position="366"/>
    </location>
</feature>
<organism evidence="3 4">
    <name type="scientific">Cyclotella cryptica</name>
    <dbReference type="NCBI Taxonomy" id="29204"/>
    <lineage>
        <taxon>Eukaryota</taxon>
        <taxon>Sar</taxon>
        <taxon>Stramenopiles</taxon>
        <taxon>Ochrophyta</taxon>
        <taxon>Bacillariophyta</taxon>
        <taxon>Coscinodiscophyceae</taxon>
        <taxon>Thalassiosirophycidae</taxon>
        <taxon>Stephanodiscales</taxon>
        <taxon>Stephanodiscaceae</taxon>
        <taxon>Cyclotella</taxon>
    </lineage>
</organism>
<evidence type="ECO:0000313" key="3">
    <source>
        <dbReference type="EMBL" id="KAL3803841.1"/>
    </source>
</evidence>